<proteinExistence type="predicted"/>
<evidence type="ECO:0000313" key="3">
    <source>
        <dbReference type="Proteomes" id="UP000266698"/>
    </source>
</evidence>
<organism evidence="2 3">
    <name type="scientific">Agathobacter rectalis</name>
    <dbReference type="NCBI Taxonomy" id="39491"/>
    <lineage>
        <taxon>Bacteria</taxon>
        <taxon>Bacillati</taxon>
        <taxon>Bacillota</taxon>
        <taxon>Clostridia</taxon>
        <taxon>Lachnospirales</taxon>
        <taxon>Lachnospiraceae</taxon>
        <taxon>Agathobacter</taxon>
    </lineage>
</organism>
<gene>
    <name evidence="2" type="ORF">DW001_05850</name>
</gene>
<evidence type="ECO:0000256" key="1">
    <source>
        <dbReference type="SAM" id="Phobius"/>
    </source>
</evidence>
<dbReference type="PROSITE" id="PS51257">
    <property type="entry name" value="PROKAR_LIPOPROTEIN"/>
    <property type="match status" value="1"/>
</dbReference>
<protein>
    <submittedName>
        <fullName evidence="2">DUF3789 domain-containing protein</fullName>
    </submittedName>
</protein>
<comment type="caution">
    <text evidence="2">The sequence shown here is derived from an EMBL/GenBank/DDBJ whole genome shotgun (WGS) entry which is preliminary data.</text>
</comment>
<dbReference type="AlphaFoldDB" id="A0A396FMB9"/>
<feature type="transmembrane region" description="Helical" evidence="1">
    <location>
        <begin position="16"/>
        <end position="39"/>
    </location>
</feature>
<keyword evidence="1" id="KW-0812">Transmembrane</keyword>
<sequence length="64" mass="7321">MPLIPREKGELDLRELLLIAAGILLGSCLGVTMMCLFQINKDCRVKRKEDTDYEKEKHSEDCPL</sequence>
<keyword evidence="1" id="KW-0472">Membrane</keyword>
<name>A0A396FMB9_9FIRM</name>
<dbReference type="EMBL" id="QRPB01000005">
    <property type="protein sequence ID" value="RHL80705.1"/>
    <property type="molecule type" value="Genomic_DNA"/>
</dbReference>
<keyword evidence="1" id="KW-1133">Transmembrane helix</keyword>
<reference evidence="2 3" key="1">
    <citation type="submission" date="2018-08" db="EMBL/GenBank/DDBJ databases">
        <title>A genome reference for cultivated species of the human gut microbiota.</title>
        <authorList>
            <person name="Zou Y."/>
            <person name="Xue W."/>
            <person name="Luo G."/>
        </authorList>
    </citation>
    <scope>NUCLEOTIDE SEQUENCE [LARGE SCALE GENOMIC DNA]</scope>
    <source>
        <strain evidence="2 3">AF36-2BH</strain>
    </source>
</reference>
<dbReference type="Proteomes" id="UP000266698">
    <property type="component" value="Unassembled WGS sequence"/>
</dbReference>
<evidence type="ECO:0000313" key="2">
    <source>
        <dbReference type="EMBL" id="RHL80705.1"/>
    </source>
</evidence>
<accession>A0A396FMB9</accession>